<proteinExistence type="inferred from homology"/>
<reference evidence="7" key="1">
    <citation type="submission" date="2018-02" db="EMBL/GenBank/DDBJ databases">
        <title>Rhizophora mucronata_Transcriptome.</title>
        <authorList>
            <person name="Meera S.P."/>
            <person name="Sreeshan A."/>
            <person name="Augustine A."/>
        </authorList>
    </citation>
    <scope>NUCLEOTIDE SEQUENCE</scope>
    <source>
        <tissue evidence="7">Leaf</tissue>
    </source>
</reference>
<dbReference type="EMBL" id="GGEC01031472">
    <property type="protein sequence ID" value="MBX11956.1"/>
    <property type="molecule type" value="Transcribed_RNA"/>
</dbReference>
<comment type="similarity">
    <text evidence="2">Belongs to the multi antimicrobial extrusion (MATE) (TC 2.A.66.1) family.</text>
</comment>
<feature type="transmembrane region" description="Helical" evidence="6">
    <location>
        <begin position="99"/>
        <end position="116"/>
    </location>
</feature>
<dbReference type="PANTHER" id="PTHR42893">
    <property type="entry name" value="PROTEIN DETOXIFICATION 44, CHLOROPLASTIC-RELATED"/>
    <property type="match status" value="1"/>
</dbReference>
<dbReference type="InterPro" id="IPR044644">
    <property type="entry name" value="DinF-like"/>
</dbReference>
<evidence type="ECO:0000313" key="7">
    <source>
        <dbReference type="EMBL" id="MBX11956.1"/>
    </source>
</evidence>
<evidence type="ECO:0000256" key="3">
    <source>
        <dbReference type="ARBA" id="ARBA00022692"/>
    </source>
</evidence>
<evidence type="ECO:0000256" key="5">
    <source>
        <dbReference type="ARBA" id="ARBA00023136"/>
    </source>
</evidence>
<sequence length="144" mass="15982">MLLKSLVVIGTTVGLMMGTIGTSVPLLFPNIFTHDQVVIQEMHKVLLPYFMALSVSAINHSLEGTLLAGRDLKFLSLSMCGCFFLGALVLLFASSRGYGLPWCWFALVGFQWARFFSALQRLLSRDGILYSEDNHHEKGKLRAA</sequence>
<protein>
    <submittedName>
        <fullName evidence="7">Protein DETOXIFICATION Multidrug and toxic compound extrusion protein</fullName>
    </submittedName>
</protein>
<name>A0A2P2L1X1_RHIMU</name>
<organism evidence="7">
    <name type="scientific">Rhizophora mucronata</name>
    <name type="common">Asiatic mangrove</name>
    <dbReference type="NCBI Taxonomy" id="61149"/>
    <lineage>
        <taxon>Eukaryota</taxon>
        <taxon>Viridiplantae</taxon>
        <taxon>Streptophyta</taxon>
        <taxon>Embryophyta</taxon>
        <taxon>Tracheophyta</taxon>
        <taxon>Spermatophyta</taxon>
        <taxon>Magnoliopsida</taxon>
        <taxon>eudicotyledons</taxon>
        <taxon>Gunneridae</taxon>
        <taxon>Pentapetalae</taxon>
        <taxon>rosids</taxon>
        <taxon>fabids</taxon>
        <taxon>Malpighiales</taxon>
        <taxon>Rhizophoraceae</taxon>
        <taxon>Rhizophora</taxon>
    </lineage>
</organism>
<evidence type="ECO:0000256" key="1">
    <source>
        <dbReference type="ARBA" id="ARBA00004141"/>
    </source>
</evidence>
<dbReference type="AlphaFoldDB" id="A0A2P2L1X1"/>
<evidence type="ECO:0000256" key="6">
    <source>
        <dbReference type="SAM" id="Phobius"/>
    </source>
</evidence>
<keyword evidence="4 6" id="KW-1133">Transmembrane helix</keyword>
<accession>A0A2P2L1X1</accession>
<evidence type="ECO:0000256" key="2">
    <source>
        <dbReference type="ARBA" id="ARBA00010199"/>
    </source>
</evidence>
<feature type="transmembrane region" description="Helical" evidence="6">
    <location>
        <begin position="45"/>
        <end position="62"/>
    </location>
</feature>
<dbReference type="GO" id="GO:0016020">
    <property type="term" value="C:membrane"/>
    <property type="evidence" value="ECO:0007669"/>
    <property type="project" value="UniProtKB-SubCell"/>
</dbReference>
<feature type="transmembrane region" description="Helical" evidence="6">
    <location>
        <begin position="74"/>
        <end position="93"/>
    </location>
</feature>
<keyword evidence="5 6" id="KW-0472">Membrane</keyword>
<dbReference type="PANTHER" id="PTHR42893:SF9">
    <property type="entry name" value="PROTEIN DETOXIFICATION 46, CHLOROPLASTIC"/>
    <property type="match status" value="1"/>
</dbReference>
<evidence type="ECO:0000256" key="4">
    <source>
        <dbReference type="ARBA" id="ARBA00022989"/>
    </source>
</evidence>
<comment type="subcellular location">
    <subcellularLocation>
        <location evidence="1">Membrane</location>
        <topology evidence="1">Multi-pass membrane protein</topology>
    </subcellularLocation>
</comment>
<keyword evidence="3 6" id="KW-0812">Transmembrane</keyword>